<evidence type="ECO:0000313" key="4">
    <source>
        <dbReference type="EMBL" id="GAX84966.1"/>
    </source>
</evidence>
<dbReference type="Proteomes" id="UP000232323">
    <property type="component" value="Unassembled WGS sequence"/>
</dbReference>
<dbReference type="InterPro" id="IPR024616">
    <property type="entry name" value="Pherophorin"/>
</dbReference>
<dbReference type="EMBL" id="BEGY01000143">
    <property type="protein sequence ID" value="GAX84966.1"/>
    <property type="molecule type" value="Genomic_DNA"/>
</dbReference>
<feature type="non-terminal residue" evidence="4">
    <location>
        <position position="260"/>
    </location>
</feature>
<dbReference type="AlphaFoldDB" id="A0A250XPJ0"/>
<feature type="region of interest" description="Disordered" evidence="1">
    <location>
        <begin position="233"/>
        <end position="260"/>
    </location>
</feature>
<comment type="caution">
    <text evidence="4">The sequence shown here is derived from an EMBL/GenBank/DDBJ whole genome shotgun (WGS) entry which is preliminary data.</text>
</comment>
<evidence type="ECO:0000256" key="1">
    <source>
        <dbReference type="SAM" id="MobiDB-lite"/>
    </source>
</evidence>
<organism evidence="4 5">
    <name type="scientific">Chlamydomonas eustigma</name>
    <dbReference type="NCBI Taxonomy" id="1157962"/>
    <lineage>
        <taxon>Eukaryota</taxon>
        <taxon>Viridiplantae</taxon>
        <taxon>Chlorophyta</taxon>
        <taxon>core chlorophytes</taxon>
        <taxon>Chlorophyceae</taxon>
        <taxon>CS clade</taxon>
        <taxon>Chlamydomonadales</taxon>
        <taxon>Chlamydomonadaceae</taxon>
        <taxon>Chlamydomonas</taxon>
    </lineage>
</organism>
<feature type="signal peptide" evidence="2">
    <location>
        <begin position="1"/>
        <end position="30"/>
    </location>
</feature>
<keyword evidence="5" id="KW-1185">Reference proteome</keyword>
<evidence type="ECO:0000313" key="5">
    <source>
        <dbReference type="Proteomes" id="UP000232323"/>
    </source>
</evidence>
<dbReference type="Pfam" id="PF12499">
    <property type="entry name" value="DUF3707"/>
    <property type="match status" value="1"/>
</dbReference>
<gene>
    <name evidence="4" type="ORF">CEUSTIGMA_g12387.t1</name>
</gene>
<keyword evidence="2" id="KW-0732">Signal</keyword>
<dbReference type="OrthoDB" id="10553741at2759"/>
<protein>
    <recommendedName>
        <fullName evidence="3">Pherophorin domain-containing protein</fullName>
    </recommendedName>
</protein>
<sequence length="260" mass="27664">MNLCGHNRRCAVLFALFVIALLYLQGLAAAMNRKTGHGTQSRSLLQQLDDYSAAGVISENFSLDVTTLSSSQGWSFPYATCGSYACSAGTPYSMTVVTDQPGQMCFKMWDNGCNSTCCAALRALTNKVEFRTSPICNTSIDSVFVNGVQRGGGIYFDTFSETEARLRITNLRWTQNQGASALICVNLKPGHCYSPGDSLCMGAPSGQCVYSMVPYDSGTGCCPVCTTGPQVELSPPLTMPSPPPPPPPAPPPPSPPPPRP</sequence>
<evidence type="ECO:0000259" key="3">
    <source>
        <dbReference type="Pfam" id="PF12499"/>
    </source>
</evidence>
<feature type="chain" id="PRO_5012942232" description="Pherophorin domain-containing protein" evidence="2">
    <location>
        <begin position="31"/>
        <end position="260"/>
    </location>
</feature>
<feature type="compositionally biased region" description="Pro residues" evidence="1">
    <location>
        <begin position="237"/>
        <end position="260"/>
    </location>
</feature>
<reference evidence="4 5" key="1">
    <citation type="submission" date="2017-08" db="EMBL/GenBank/DDBJ databases">
        <title>Acidophilic green algal genome provides insights into adaptation to an acidic environment.</title>
        <authorList>
            <person name="Hirooka S."/>
            <person name="Hirose Y."/>
            <person name="Kanesaki Y."/>
            <person name="Higuchi S."/>
            <person name="Fujiwara T."/>
            <person name="Onuma R."/>
            <person name="Era A."/>
            <person name="Ohbayashi R."/>
            <person name="Uzuka A."/>
            <person name="Nozaki H."/>
            <person name="Yoshikawa H."/>
            <person name="Miyagishima S.Y."/>
        </authorList>
    </citation>
    <scope>NUCLEOTIDE SEQUENCE [LARGE SCALE GENOMIC DNA]</scope>
    <source>
        <strain evidence="4 5">NIES-2499</strain>
    </source>
</reference>
<evidence type="ECO:0000256" key="2">
    <source>
        <dbReference type="SAM" id="SignalP"/>
    </source>
</evidence>
<name>A0A250XPJ0_9CHLO</name>
<proteinExistence type="predicted"/>
<feature type="domain" description="Pherophorin" evidence="3">
    <location>
        <begin position="76"/>
        <end position="223"/>
    </location>
</feature>
<accession>A0A250XPJ0</accession>